<feature type="signal peptide" evidence="2">
    <location>
        <begin position="1"/>
        <end position="33"/>
    </location>
</feature>
<name>A0A6N8IXM7_9BURK</name>
<dbReference type="PANTHER" id="PTHR21666">
    <property type="entry name" value="PEPTIDASE-RELATED"/>
    <property type="match status" value="1"/>
</dbReference>
<evidence type="ECO:0000256" key="2">
    <source>
        <dbReference type="SAM" id="SignalP"/>
    </source>
</evidence>
<dbReference type="SUPFAM" id="SSF51261">
    <property type="entry name" value="Duplicated hybrid motif"/>
    <property type="match status" value="1"/>
</dbReference>
<dbReference type="InterPro" id="IPR011055">
    <property type="entry name" value="Dup_hybrid_motif"/>
</dbReference>
<dbReference type="Gene3D" id="2.70.70.10">
    <property type="entry name" value="Glucose Permease (Domain IIA)"/>
    <property type="match status" value="1"/>
</dbReference>
<dbReference type="EMBL" id="WSEL01000009">
    <property type="protein sequence ID" value="MVQ31597.1"/>
    <property type="molecule type" value="Genomic_DNA"/>
</dbReference>
<evidence type="ECO:0000259" key="3">
    <source>
        <dbReference type="Pfam" id="PF01551"/>
    </source>
</evidence>
<evidence type="ECO:0000313" key="5">
    <source>
        <dbReference type="Proteomes" id="UP000469385"/>
    </source>
</evidence>
<dbReference type="GO" id="GO:0004222">
    <property type="term" value="F:metalloendopeptidase activity"/>
    <property type="evidence" value="ECO:0007669"/>
    <property type="project" value="TreeGrafter"/>
</dbReference>
<dbReference type="Pfam" id="PF01551">
    <property type="entry name" value="Peptidase_M23"/>
    <property type="match status" value="1"/>
</dbReference>
<dbReference type="InterPro" id="IPR050570">
    <property type="entry name" value="Cell_wall_metabolism_enzyme"/>
</dbReference>
<evidence type="ECO:0000256" key="1">
    <source>
        <dbReference type="ARBA" id="ARBA00022729"/>
    </source>
</evidence>
<feature type="chain" id="PRO_5026693563" evidence="2">
    <location>
        <begin position="34"/>
        <end position="345"/>
    </location>
</feature>
<protein>
    <submittedName>
        <fullName evidence="4">Peptidoglycan DD-metalloendopeptidase family protein</fullName>
    </submittedName>
</protein>
<comment type="caution">
    <text evidence="4">The sequence shown here is derived from an EMBL/GenBank/DDBJ whole genome shotgun (WGS) entry which is preliminary data.</text>
</comment>
<dbReference type="InterPro" id="IPR016047">
    <property type="entry name" value="M23ase_b-sheet_dom"/>
</dbReference>
<proteinExistence type="predicted"/>
<dbReference type="CDD" id="cd12797">
    <property type="entry name" value="M23_peptidase"/>
    <property type="match status" value="1"/>
</dbReference>
<keyword evidence="1 2" id="KW-0732">Signal</keyword>
<organism evidence="4 5">
    <name type="scientific">Ramlibacter pinisoli</name>
    <dbReference type="NCBI Taxonomy" id="2682844"/>
    <lineage>
        <taxon>Bacteria</taxon>
        <taxon>Pseudomonadati</taxon>
        <taxon>Pseudomonadota</taxon>
        <taxon>Betaproteobacteria</taxon>
        <taxon>Burkholderiales</taxon>
        <taxon>Comamonadaceae</taxon>
        <taxon>Ramlibacter</taxon>
    </lineage>
</organism>
<evidence type="ECO:0000313" key="4">
    <source>
        <dbReference type="EMBL" id="MVQ31597.1"/>
    </source>
</evidence>
<feature type="domain" description="M23ase beta-sheet core" evidence="3">
    <location>
        <begin position="78"/>
        <end position="196"/>
    </location>
</feature>
<dbReference type="AlphaFoldDB" id="A0A6N8IXM7"/>
<keyword evidence="5" id="KW-1185">Reference proteome</keyword>
<accession>A0A6N8IXM7</accession>
<sequence length="345" mass="36441">MPRPSTATDSHGPLLRRPVCAALFLLAPCLASAQAPPLSLSLPIACQVGVDCEIQNHVDHDPGPGSADYQCGTRTYQAHTGIDFRLLNLAQQRRGVAVLAAADGRVARARDGVADVSVRTTGTAVVEGRECGNGVAIRHAGGFETRYCHLAKGSVAVRPGDSIRTGDVIGRVGLSGRTEYPHLHFSVHRGETLVDPFAFGAAARACGAGQSLWRPELREPLAYKPRVVLNTGWAGGPLSMAAVEEGPDVPDDSAAALVAYARGIGLKTGDVQTLTLTGPDGTVIASNTMVPLARDEAQSMLFAGVRRPPQGWPRGRYVGQYQVRQGDQTVLSRSFELTLRGARSP</sequence>
<reference evidence="4 5" key="1">
    <citation type="submission" date="2019-12" db="EMBL/GenBank/DDBJ databases">
        <authorList>
            <person name="Huq M.A."/>
        </authorList>
    </citation>
    <scope>NUCLEOTIDE SEQUENCE [LARGE SCALE GENOMIC DNA]</scope>
    <source>
        <strain evidence="4 5">MAH-25</strain>
    </source>
</reference>
<dbReference type="PANTHER" id="PTHR21666:SF289">
    <property type="entry name" value="L-ALA--D-GLU ENDOPEPTIDASE"/>
    <property type="match status" value="1"/>
</dbReference>
<dbReference type="Proteomes" id="UP000469385">
    <property type="component" value="Unassembled WGS sequence"/>
</dbReference>
<gene>
    <name evidence="4" type="ORF">GON04_19220</name>
</gene>